<dbReference type="Gene3D" id="2.60.120.10">
    <property type="entry name" value="Jelly Rolls"/>
    <property type="match status" value="1"/>
</dbReference>
<dbReference type="Pfam" id="PF07883">
    <property type="entry name" value="Cupin_2"/>
    <property type="match status" value="1"/>
</dbReference>
<dbReference type="EMBL" id="CP095074">
    <property type="protein sequence ID" value="UOQ92324.1"/>
    <property type="molecule type" value="Genomic_DNA"/>
</dbReference>
<dbReference type="InterPro" id="IPR010982">
    <property type="entry name" value="Lambda_DNA-bd_dom_sf"/>
</dbReference>
<dbReference type="InterPro" id="IPR001387">
    <property type="entry name" value="Cro/C1-type_HTH"/>
</dbReference>
<dbReference type="InterPro" id="IPR011051">
    <property type="entry name" value="RmlC_Cupin_sf"/>
</dbReference>
<gene>
    <name evidence="3" type="ORF">MUO14_17865</name>
</gene>
<name>A0ABY4GWJ0_9BACI</name>
<feature type="domain" description="HTH cro/C1-type" evidence="2">
    <location>
        <begin position="9"/>
        <end position="63"/>
    </location>
</feature>
<evidence type="ECO:0000256" key="1">
    <source>
        <dbReference type="ARBA" id="ARBA00023125"/>
    </source>
</evidence>
<proteinExistence type="predicted"/>
<dbReference type="InterPro" id="IPR050807">
    <property type="entry name" value="TransReg_Diox_bact_type"/>
</dbReference>
<keyword evidence="4" id="KW-1185">Reference proteome</keyword>
<reference evidence="3 4" key="1">
    <citation type="submission" date="2022-04" db="EMBL/GenBank/DDBJ databases">
        <title>Halobacillus sp. isolated from saltern.</title>
        <authorList>
            <person name="Won M."/>
            <person name="Lee C.-M."/>
            <person name="Woen H.-Y."/>
            <person name="Kwon S.-W."/>
        </authorList>
    </citation>
    <scope>NUCLEOTIDE SEQUENCE [LARGE SCALE GENOMIC DNA]</scope>
    <source>
        <strain evidence="3 4">SSTM10-2</strain>
    </source>
</reference>
<evidence type="ECO:0000313" key="3">
    <source>
        <dbReference type="EMBL" id="UOQ92324.1"/>
    </source>
</evidence>
<keyword evidence="1" id="KW-0238">DNA-binding</keyword>
<dbReference type="InterPro" id="IPR014710">
    <property type="entry name" value="RmlC-like_jellyroll"/>
</dbReference>
<protein>
    <submittedName>
        <fullName evidence="3">XRE family transcriptional regulator</fullName>
    </submittedName>
</protein>
<dbReference type="PANTHER" id="PTHR46797">
    <property type="entry name" value="HTH-TYPE TRANSCRIPTIONAL REGULATOR"/>
    <property type="match status" value="1"/>
</dbReference>
<dbReference type="PROSITE" id="PS50943">
    <property type="entry name" value="HTH_CROC1"/>
    <property type="match status" value="1"/>
</dbReference>
<dbReference type="SUPFAM" id="SSF47413">
    <property type="entry name" value="lambda repressor-like DNA-binding domains"/>
    <property type="match status" value="1"/>
</dbReference>
<dbReference type="Gene3D" id="1.10.260.40">
    <property type="entry name" value="lambda repressor-like DNA-binding domains"/>
    <property type="match status" value="1"/>
</dbReference>
<dbReference type="Proteomes" id="UP000831880">
    <property type="component" value="Chromosome"/>
</dbReference>
<evidence type="ECO:0000259" key="2">
    <source>
        <dbReference type="PROSITE" id="PS50943"/>
    </source>
</evidence>
<dbReference type="SMART" id="SM00530">
    <property type="entry name" value="HTH_XRE"/>
    <property type="match status" value="1"/>
</dbReference>
<dbReference type="SUPFAM" id="SSF51182">
    <property type="entry name" value="RmlC-like cupins"/>
    <property type="match status" value="1"/>
</dbReference>
<dbReference type="PANTHER" id="PTHR46797:SF25">
    <property type="entry name" value="TRANSCRIPTIONAL REGULATOR"/>
    <property type="match status" value="1"/>
</dbReference>
<dbReference type="Pfam" id="PF01381">
    <property type="entry name" value="HTH_3"/>
    <property type="match status" value="1"/>
</dbReference>
<evidence type="ECO:0000313" key="4">
    <source>
        <dbReference type="Proteomes" id="UP000831880"/>
    </source>
</evidence>
<accession>A0ABY4GWJ0</accession>
<organism evidence="3 4">
    <name type="scientific">Halobacillus shinanisalinarum</name>
    <dbReference type="NCBI Taxonomy" id="2932258"/>
    <lineage>
        <taxon>Bacteria</taxon>
        <taxon>Bacillati</taxon>
        <taxon>Bacillota</taxon>
        <taxon>Bacilli</taxon>
        <taxon>Bacillales</taxon>
        <taxon>Bacillaceae</taxon>
        <taxon>Halobacillus</taxon>
    </lineage>
</organism>
<dbReference type="CDD" id="cd00093">
    <property type="entry name" value="HTH_XRE"/>
    <property type="match status" value="1"/>
</dbReference>
<dbReference type="InterPro" id="IPR013096">
    <property type="entry name" value="Cupin_2"/>
</dbReference>
<dbReference type="CDD" id="cd02209">
    <property type="entry name" value="cupin_XRE_C"/>
    <property type="match status" value="1"/>
</dbReference>
<dbReference type="RefSeq" id="WP_244751934.1">
    <property type="nucleotide sequence ID" value="NZ_CP095074.1"/>
</dbReference>
<sequence>MKNIIGSQIKDLRKQKRLTLKQVSEKTNLSISFLSQVERLKSSVTLESLKKISEVLDVNPSYFFPSESKASIKRDILSEEDIPINPFIYKDLSGDFEQQLFTPILVTLKPGDNNGNPLSHKGQEFLYVLEGVLIVLIEGEEHKLHPKDCIHFDSTVQHYWFNRTNSVVKFLCISTNPKLS</sequence>